<comment type="caution">
    <text evidence="1">The sequence shown here is derived from an EMBL/GenBank/DDBJ whole genome shotgun (WGS) entry which is preliminary data.</text>
</comment>
<gene>
    <name evidence="1" type="ORF">KIW84_041883</name>
</gene>
<dbReference type="Proteomes" id="UP001058974">
    <property type="component" value="Chromosome 4"/>
</dbReference>
<dbReference type="AlphaFoldDB" id="A0A9D4XBC8"/>
<dbReference type="EMBL" id="JAMSHJ010000004">
    <property type="protein sequence ID" value="KAI5417062.1"/>
    <property type="molecule type" value="Genomic_DNA"/>
</dbReference>
<keyword evidence="2" id="KW-1185">Reference proteome</keyword>
<sequence>MKQLILEQFLPEDYEQILYNMYIKRVQSKGIVTECTSEFMRFSERNYLGELESQKVARYISGLKGSMQEKIGSQAEWTVAEGSNLALKEQLMEKSPQNFSPFRLWQFDNDITYRGRDNMMMFTLGTHKTDMDPVLHFDKNPGGKKSSFFVMTHSENELDGAVKETEFSCPIVIKGMMSVVNKETTIL</sequence>
<accession>A0A9D4XBC8</accession>
<reference evidence="1 2" key="1">
    <citation type="journal article" date="2022" name="Nat. Genet.">
        <title>Improved pea reference genome and pan-genome highlight genomic features and evolutionary characteristics.</title>
        <authorList>
            <person name="Yang T."/>
            <person name="Liu R."/>
            <person name="Luo Y."/>
            <person name="Hu S."/>
            <person name="Wang D."/>
            <person name="Wang C."/>
            <person name="Pandey M.K."/>
            <person name="Ge S."/>
            <person name="Xu Q."/>
            <person name="Li N."/>
            <person name="Li G."/>
            <person name="Huang Y."/>
            <person name="Saxena R.K."/>
            <person name="Ji Y."/>
            <person name="Li M."/>
            <person name="Yan X."/>
            <person name="He Y."/>
            <person name="Liu Y."/>
            <person name="Wang X."/>
            <person name="Xiang C."/>
            <person name="Varshney R.K."/>
            <person name="Ding H."/>
            <person name="Gao S."/>
            <person name="Zong X."/>
        </authorList>
    </citation>
    <scope>NUCLEOTIDE SEQUENCE [LARGE SCALE GENOMIC DNA]</scope>
    <source>
        <strain evidence="1 2">cv. Zhongwan 6</strain>
    </source>
</reference>
<dbReference type="Gramene" id="Psat04G0188300-T1">
    <property type="protein sequence ID" value="KAI5417062.1"/>
    <property type="gene ID" value="KIW84_041883"/>
</dbReference>
<name>A0A9D4XBC8_PEA</name>
<proteinExistence type="predicted"/>
<organism evidence="1 2">
    <name type="scientific">Pisum sativum</name>
    <name type="common">Garden pea</name>
    <name type="synonym">Lathyrus oleraceus</name>
    <dbReference type="NCBI Taxonomy" id="3888"/>
    <lineage>
        <taxon>Eukaryota</taxon>
        <taxon>Viridiplantae</taxon>
        <taxon>Streptophyta</taxon>
        <taxon>Embryophyta</taxon>
        <taxon>Tracheophyta</taxon>
        <taxon>Spermatophyta</taxon>
        <taxon>Magnoliopsida</taxon>
        <taxon>eudicotyledons</taxon>
        <taxon>Gunneridae</taxon>
        <taxon>Pentapetalae</taxon>
        <taxon>rosids</taxon>
        <taxon>fabids</taxon>
        <taxon>Fabales</taxon>
        <taxon>Fabaceae</taxon>
        <taxon>Papilionoideae</taxon>
        <taxon>50 kb inversion clade</taxon>
        <taxon>NPAAA clade</taxon>
        <taxon>Hologalegina</taxon>
        <taxon>IRL clade</taxon>
        <taxon>Fabeae</taxon>
        <taxon>Lathyrus</taxon>
    </lineage>
</organism>
<evidence type="ECO:0000313" key="1">
    <source>
        <dbReference type="EMBL" id="KAI5417062.1"/>
    </source>
</evidence>
<evidence type="ECO:0000313" key="2">
    <source>
        <dbReference type="Proteomes" id="UP001058974"/>
    </source>
</evidence>
<protein>
    <submittedName>
        <fullName evidence="1">Uncharacterized protein</fullName>
    </submittedName>
</protein>